<gene>
    <name evidence="2" type="ORF">J2751_001768</name>
</gene>
<sequence length="79" mass="8932">MEFPSPSFSEYGKSTLVALLIFAVLQYTGVFFDNPGEFDFAFLISAGILIPLFIYGILFVTANTGWLPDWDEKNQTRSR</sequence>
<keyword evidence="1" id="KW-0812">Transmembrane</keyword>
<organism evidence="2 3">
    <name type="scientific">Halorubrum alkaliphilum</name>
    <dbReference type="NCBI Taxonomy" id="261290"/>
    <lineage>
        <taxon>Archaea</taxon>
        <taxon>Methanobacteriati</taxon>
        <taxon>Methanobacteriota</taxon>
        <taxon>Stenosarchaea group</taxon>
        <taxon>Halobacteria</taxon>
        <taxon>Halobacteriales</taxon>
        <taxon>Haloferacaceae</taxon>
        <taxon>Halorubrum</taxon>
    </lineage>
</organism>
<dbReference type="AlphaFoldDB" id="A0A8T4GE36"/>
<protein>
    <submittedName>
        <fullName evidence="2">Cell division protein FtsW (Lipid II flippase)</fullName>
    </submittedName>
</protein>
<keyword evidence="2" id="KW-0131">Cell cycle</keyword>
<reference evidence="2" key="1">
    <citation type="submission" date="2021-03" db="EMBL/GenBank/DDBJ databases">
        <title>Genomic Encyclopedia of Type Strains, Phase IV (KMG-IV): sequencing the most valuable type-strain genomes for metagenomic binning, comparative biology and taxonomic classification.</title>
        <authorList>
            <person name="Goeker M."/>
        </authorList>
    </citation>
    <scope>NUCLEOTIDE SEQUENCE</scope>
    <source>
        <strain evidence="2">DSM 23564</strain>
    </source>
</reference>
<accession>A0A8T4GE36</accession>
<proteinExistence type="predicted"/>
<dbReference type="EMBL" id="JAGGKQ010000011">
    <property type="protein sequence ID" value="MBP1922754.1"/>
    <property type="molecule type" value="Genomic_DNA"/>
</dbReference>
<feature type="transmembrane region" description="Helical" evidence="1">
    <location>
        <begin position="15"/>
        <end position="33"/>
    </location>
</feature>
<dbReference type="Proteomes" id="UP000823588">
    <property type="component" value="Unassembled WGS sequence"/>
</dbReference>
<evidence type="ECO:0000313" key="2">
    <source>
        <dbReference type="EMBL" id="MBP1922754.1"/>
    </source>
</evidence>
<feature type="transmembrane region" description="Helical" evidence="1">
    <location>
        <begin position="40"/>
        <end position="62"/>
    </location>
</feature>
<evidence type="ECO:0000313" key="3">
    <source>
        <dbReference type="Proteomes" id="UP000823588"/>
    </source>
</evidence>
<evidence type="ECO:0000256" key="1">
    <source>
        <dbReference type="SAM" id="Phobius"/>
    </source>
</evidence>
<keyword evidence="3" id="KW-1185">Reference proteome</keyword>
<keyword evidence="2" id="KW-0132">Cell division</keyword>
<keyword evidence="1" id="KW-0472">Membrane</keyword>
<comment type="caution">
    <text evidence="2">The sequence shown here is derived from an EMBL/GenBank/DDBJ whole genome shotgun (WGS) entry which is preliminary data.</text>
</comment>
<keyword evidence="1" id="KW-1133">Transmembrane helix</keyword>
<dbReference type="GO" id="GO:0051301">
    <property type="term" value="P:cell division"/>
    <property type="evidence" value="ECO:0007669"/>
    <property type="project" value="UniProtKB-KW"/>
</dbReference>
<name>A0A8T4GE36_9EURY</name>